<organism evidence="2 3">
    <name type="scientific">Postia placenta MAD-698-R-SB12</name>
    <dbReference type="NCBI Taxonomy" id="670580"/>
    <lineage>
        <taxon>Eukaryota</taxon>
        <taxon>Fungi</taxon>
        <taxon>Dikarya</taxon>
        <taxon>Basidiomycota</taxon>
        <taxon>Agaricomycotina</taxon>
        <taxon>Agaricomycetes</taxon>
        <taxon>Polyporales</taxon>
        <taxon>Adustoporiaceae</taxon>
        <taxon>Rhodonia</taxon>
    </lineage>
</organism>
<dbReference type="RefSeq" id="XP_024342612.1">
    <property type="nucleotide sequence ID" value="XM_024484352.1"/>
</dbReference>
<dbReference type="STRING" id="670580.A0A1X6NAZ6"/>
<evidence type="ECO:0000313" key="3">
    <source>
        <dbReference type="Proteomes" id="UP000194127"/>
    </source>
</evidence>
<dbReference type="EMBL" id="KZ110592">
    <property type="protein sequence ID" value="OSX65818.1"/>
    <property type="molecule type" value="Genomic_DNA"/>
</dbReference>
<gene>
    <name evidence="2" type="ORF">POSPLADRAFT_1133496</name>
</gene>
<reference evidence="2 3" key="1">
    <citation type="submission" date="2017-04" db="EMBL/GenBank/DDBJ databases">
        <title>Genome Sequence of the Model Brown-Rot Fungus Postia placenta SB12.</title>
        <authorList>
            <consortium name="DOE Joint Genome Institute"/>
            <person name="Gaskell J."/>
            <person name="Kersten P."/>
            <person name="Larrondo L.F."/>
            <person name="Canessa P."/>
            <person name="Martinez D."/>
            <person name="Hibbett D."/>
            <person name="Schmoll M."/>
            <person name="Kubicek C.P."/>
            <person name="Martinez A.T."/>
            <person name="Yadav J."/>
            <person name="Master E."/>
            <person name="Magnuson J.K."/>
            <person name="James T."/>
            <person name="Yaver D."/>
            <person name="Berka R."/>
            <person name="Labutti K."/>
            <person name="Lipzen A."/>
            <person name="Aerts A."/>
            <person name="Barry K."/>
            <person name="Henrissat B."/>
            <person name="Blanchette R."/>
            <person name="Grigoriev I."/>
            <person name="Cullen D."/>
        </authorList>
    </citation>
    <scope>NUCLEOTIDE SEQUENCE [LARGE SCALE GENOMIC DNA]</scope>
    <source>
        <strain evidence="2 3">MAD-698-R-SB12</strain>
    </source>
</reference>
<accession>A0A1X6NAZ6</accession>
<dbReference type="GeneID" id="36329301"/>
<dbReference type="Proteomes" id="UP000194127">
    <property type="component" value="Unassembled WGS sequence"/>
</dbReference>
<proteinExistence type="predicted"/>
<keyword evidence="3" id="KW-1185">Reference proteome</keyword>
<sequence length="299" mass="33344">MAGPHGNSDAPPPSYADTSSSSNAVKLRESFATLVNDQLEIQNLFKSVACQLETTPQLGEHHPLAEEWNTLRQSSMAIKDKKIMIDKFLEVCSHSSEEQQGDLMHVVKAITVHQDTARRVATKFHELGKDVERFQLKVASALRCQAEPSGFLQSIWSGLEEICMTIWQTLHKLLRAMIDTFRSMLSRIRTIRVHCVVRVDIEFSQYSHLPSDMQDDSPRATAARVMADCKELTDQLSGFEDAWHTVRLSCADLLINLAMAKSMTSVPAVFDANVRSAGIIYTPLVECLRAYSLGRAPGP</sequence>
<name>A0A1X6NAZ6_9APHY</name>
<protein>
    <submittedName>
        <fullName evidence="2">Uncharacterized protein</fullName>
    </submittedName>
</protein>
<dbReference type="OrthoDB" id="2771500at2759"/>
<feature type="region of interest" description="Disordered" evidence="1">
    <location>
        <begin position="1"/>
        <end position="22"/>
    </location>
</feature>
<evidence type="ECO:0000256" key="1">
    <source>
        <dbReference type="SAM" id="MobiDB-lite"/>
    </source>
</evidence>
<evidence type="ECO:0000313" key="2">
    <source>
        <dbReference type="EMBL" id="OSX65818.1"/>
    </source>
</evidence>
<dbReference type="AlphaFoldDB" id="A0A1X6NAZ6"/>